<name>A0ABX1CUT0_9SPHN</name>
<feature type="transmembrane region" description="Helical" evidence="1">
    <location>
        <begin position="79"/>
        <end position="96"/>
    </location>
</feature>
<keyword evidence="1" id="KW-1133">Transmembrane helix</keyword>
<protein>
    <recommendedName>
        <fullName evidence="4">SdpI family protein</fullName>
    </recommendedName>
</protein>
<feature type="transmembrane region" description="Helical" evidence="1">
    <location>
        <begin position="48"/>
        <end position="73"/>
    </location>
</feature>
<organism evidence="2 3">
    <name type="scientific">Sphingomonas corticis</name>
    <dbReference type="NCBI Taxonomy" id="2722791"/>
    <lineage>
        <taxon>Bacteria</taxon>
        <taxon>Pseudomonadati</taxon>
        <taxon>Pseudomonadota</taxon>
        <taxon>Alphaproteobacteria</taxon>
        <taxon>Sphingomonadales</taxon>
        <taxon>Sphingomonadaceae</taxon>
        <taxon>Sphingomonas</taxon>
    </lineage>
</organism>
<evidence type="ECO:0000256" key="1">
    <source>
        <dbReference type="SAM" id="Phobius"/>
    </source>
</evidence>
<keyword evidence="1" id="KW-0812">Transmembrane</keyword>
<comment type="caution">
    <text evidence="2">The sequence shown here is derived from an EMBL/GenBank/DDBJ whole genome shotgun (WGS) entry which is preliminary data.</text>
</comment>
<feature type="transmembrane region" description="Helical" evidence="1">
    <location>
        <begin position="6"/>
        <end position="25"/>
    </location>
</feature>
<reference evidence="2 3" key="1">
    <citation type="submission" date="2020-03" db="EMBL/GenBank/DDBJ databases">
        <authorList>
            <person name="Wang L."/>
            <person name="He N."/>
            <person name="Li Y."/>
            <person name="Fang Y."/>
            <person name="Zhang F."/>
        </authorList>
    </citation>
    <scope>NUCLEOTIDE SEQUENCE [LARGE SCALE GENOMIC DNA]</scope>
    <source>
        <strain evidence="2 3">36D10-4-7</strain>
    </source>
</reference>
<evidence type="ECO:0000313" key="3">
    <source>
        <dbReference type="Proteomes" id="UP000732399"/>
    </source>
</evidence>
<sequence>MGAVFVTILVGIGSLLMAAGANRRFRAQRFLPMQWWLDGRVTWSAPRAIALGFIPVLAILLLGFIAVMAMTVAPRPGQAHLTVPVAMMIGVLFLAIQRLHHILIARTIERGRGW</sequence>
<dbReference type="Proteomes" id="UP000732399">
    <property type="component" value="Unassembled WGS sequence"/>
</dbReference>
<dbReference type="RefSeq" id="WP_168136233.1">
    <property type="nucleotide sequence ID" value="NZ_JAAVJH010000028.1"/>
</dbReference>
<dbReference type="EMBL" id="JAAVJH010000028">
    <property type="protein sequence ID" value="NJR80723.1"/>
    <property type="molecule type" value="Genomic_DNA"/>
</dbReference>
<keyword evidence="3" id="KW-1185">Reference proteome</keyword>
<evidence type="ECO:0000313" key="2">
    <source>
        <dbReference type="EMBL" id="NJR80723.1"/>
    </source>
</evidence>
<evidence type="ECO:0008006" key="4">
    <source>
        <dbReference type="Google" id="ProtNLM"/>
    </source>
</evidence>
<keyword evidence="1" id="KW-0472">Membrane</keyword>
<accession>A0ABX1CUT0</accession>
<gene>
    <name evidence="2" type="ORF">HBH26_19295</name>
</gene>
<proteinExistence type="predicted"/>